<organism evidence="10 11">
    <name type="scientific">Xylona heveae (strain CBS 132557 / TC161)</name>
    <dbReference type="NCBI Taxonomy" id="1328760"/>
    <lineage>
        <taxon>Eukaryota</taxon>
        <taxon>Fungi</taxon>
        <taxon>Dikarya</taxon>
        <taxon>Ascomycota</taxon>
        <taxon>Pezizomycotina</taxon>
        <taxon>Xylonomycetes</taxon>
        <taxon>Xylonales</taxon>
        <taxon>Xylonaceae</taxon>
        <taxon>Xylona</taxon>
    </lineage>
</organism>
<dbReference type="InterPro" id="IPR052202">
    <property type="entry name" value="Yeast_MetPath_Reg"/>
</dbReference>
<evidence type="ECO:0000256" key="7">
    <source>
        <dbReference type="ARBA" id="ARBA00023242"/>
    </source>
</evidence>
<dbReference type="CDD" id="cd00067">
    <property type="entry name" value="GAL4"/>
    <property type="match status" value="1"/>
</dbReference>
<dbReference type="InterPro" id="IPR001138">
    <property type="entry name" value="Zn2Cys6_DnaBD"/>
</dbReference>
<dbReference type="GO" id="GO:0006351">
    <property type="term" value="P:DNA-templated transcription"/>
    <property type="evidence" value="ECO:0007669"/>
    <property type="project" value="InterPro"/>
</dbReference>
<dbReference type="RefSeq" id="XP_018187503.1">
    <property type="nucleotide sequence ID" value="XM_018335137.1"/>
</dbReference>
<dbReference type="GO" id="GO:0000981">
    <property type="term" value="F:DNA-binding transcription factor activity, RNA polymerase II-specific"/>
    <property type="evidence" value="ECO:0007669"/>
    <property type="project" value="InterPro"/>
</dbReference>
<dbReference type="PROSITE" id="PS50048">
    <property type="entry name" value="ZN2_CY6_FUNGAL_2"/>
    <property type="match status" value="1"/>
</dbReference>
<dbReference type="STRING" id="1328760.A0A165GAG4"/>
<keyword evidence="7" id="KW-0539">Nucleus</keyword>
<gene>
    <name evidence="10" type="ORF">L228DRAFT_268457</name>
</gene>
<evidence type="ECO:0000259" key="9">
    <source>
        <dbReference type="PROSITE" id="PS50048"/>
    </source>
</evidence>
<dbReference type="GO" id="GO:0043565">
    <property type="term" value="F:sequence-specific DNA binding"/>
    <property type="evidence" value="ECO:0007669"/>
    <property type="project" value="TreeGrafter"/>
</dbReference>
<dbReference type="PANTHER" id="PTHR47782">
    <property type="entry name" value="ZN(II)2CYS6 TRANSCRIPTION FACTOR (EUROFUNG)-RELATED"/>
    <property type="match status" value="1"/>
</dbReference>
<feature type="compositionally biased region" description="Polar residues" evidence="8">
    <location>
        <begin position="117"/>
        <end position="133"/>
    </location>
</feature>
<feature type="domain" description="Zn(2)-C6 fungal-type" evidence="9">
    <location>
        <begin position="12"/>
        <end position="40"/>
    </location>
</feature>
<keyword evidence="3" id="KW-0862">Zinc</keyword>
<reference evidence="10 11" key="1">
    <citation type="journal article" date="2016" name="Fungal Biol.">
        <title>The genome of Xylona heveae provides a window into fungal endophytism.</title>
        <authorList>
            <person name="Gazis R."/>
            <person name="Kuo A."/>
            <person name="Riley R."/>
            <person name="LaButti K."/>
            <person name="Lipzen A."/>
            <person name="Lin J."/>
            <person name="Amirebrahimi M."/>
            <person name="Hesse C.N."/>
            <person name="Spatafora J.W."/>
            <person name="Henrissat B."/>
            <person name="Hainaut M."/>
            <person name="Grigoriev I.V."/>
            <person name="Hibbett D.S."/>
        </authorList>
    </citation>
    <scope>NUCLEOTIDE SEQUENCE [LARGE SCALE GENOMIC DNA]</scope>
    <source>
        <strain evidence="10 11">TC161</strain>
    </source>
</reference>
<evidence type="ECO:0000256" key="5">
    <source>
        <dbReference type="ARBA" id="ARBA00023125"/>
    </source>
</evidence>
<keyword evidence="11" id="KW-1185">Reference proteome</keyword>
<evidence type="ECO:0000256" key="8">
    <source>
        <dbReference type="SAM" id="MobiDB-lite"/>
    </source>
</evidence>
<dbReference type="PROSITE" id="PS00463">
    <property type="entry name" value="ZN2_CY6_FUNGAL_1"/>
    <property type="match status" value="1"/>
</dbReference>
<dbReference type="Pfam" id="PF04082">
    <property type="entry name" value="Fungal_trans"/>
    <property type="match status" value="1"/>
</dbReference>
<proteinExistence type="predicted"/>
<dbReference type="OMA" id="CRPHERR"/>
<evidence type="ECO:0000313" key="10">
    <source>
        <dbReference type="EMBL" id="KZF21948.1"/>
    </source>
</evidence>
<dbReference type="InterPro" id="IPR007219">
    <property type="entry name" value="XnlR_reg_dom"/>
</dbReference>
<evidence type="ECO:0000313" key="11">
    <source>
        <dbReference type="Proteomes" id="UP000076632"/>
    </source>
</evidence>
<dbReference type="Gene3D" id="4.10.240.10">
    <property type="entry name" value="Zn(2)-C6 fungal-type DNA-binding domain"/>
    <property type="match status" value="1"/>
</dbReference>
<keyword evidence="5" id="KW-0238">DNA-binding</keyword>
<evidence type="ECO:0000256" key="6">
    <source>
        <dbReference type="ARBA" id="ARBA00023163"/>
    </source>
</evidence>
<dbReference type="GO" id="GO:0005634">
    <property type="term" value="C:nucleus"/>
    <property type="evidence" value="ECO:0007669"/>
    <property type="project" value="UniProtKB-SubCell"/>
</dbReference>
<dbReference type="GeneID" id="28900274"/>
<dbReference type="InterPro" id="IPR036864">
    <property type="entry name" value="Zn2-C6_fun-type_DNA-bd_sf"/>
</dbReference>
<dbReference type="CDD" id="cd12148">
    <property type="entry name" value="fungal_TF_MHR"/>
    <property type="match status" value="1"/>
</dbReference>
<dbReference type="Pfam" id="PF00172">
    <property type="entry name" value="Zn_clus"/>
    <property type="match status" value="1"/>
</dbReference>
<keyword evidence="4" id="KW-0805">Transcription regulation</keyword>
<dbReference type="InParanoid" id="A0A165GAG4"/>
<dbReference type="GO" id="GO:0045944">
    <property type="term" value="P:positive regulation of transcription by RNA polymerase II"/>
    <property type="evidence" value="ECO:0007669"/>
    <property type="project" value="TreeGrafter"/>
</dbReference>
<dbReference type="SUPFAM" id="SSF57701">
    <property type="entry name" value="Zn2/Cys6 DNA-binding domain"/>
    <property type="match status" value="1"/>
</dbReference>
<accession>A0A165GAG4</accession>
<dbReference type="PANTHER" id="PTHR47782:SF12">
    <property type="entry name" value="ZN(II)2CYS6 TRANSCRIPTION FACTOR (EUROFUNG)"/>
    <property type="match status" value="1"/>
</dbReference>
<dbReference type="OrthoDB" id="4468950at2759"/>
<dbReference type="GO" id="GO:0008270">
    <property type="term" value="F:zinc ion binding"/>
    <property type="evidence" value="ECO:0007669"/>
    <property type="project" value="InterPro"/>
</dbReference>
<name>A0A165GAG4_XYLHT</name>
<feature type="region of interest" description="Disordered" evidence="8">
    <location>
        <begin position="115"/>
        <end position="143"/>
    </location>
</feature>
<dbReference type="SMART" id="SM00066">
    <property type="entry name" value="GAL4"/>
    <property type="match status" value="1"/>
</dbReference>
<evidence type="ECO:0000256" key="4">
    <source>
        <dbReference type="ARBA" id="ARBA00023015"/>
    </source>
</evidence>
<evidence type="ECO:0000256" key="1">
    <source>
        <dbReference type="ARBA" id="ARBA00004123"/>
    </source>
</evidence>
<evidence type="ECO:0000256" key="3">
    <source>
        <dbReference type="ARBA" id="ARBA00022833"/>
    </source>
</evidence>
<sequence length="740" mass="83384">MPMQSRLKTRKACALCHERKIRCDGAAPNCRNCLRAQAICRPHERRRRFTDRPSSSANADDHLSETARRLAWLEYEIQRVFGVDIRPMSTGTPLDCLSPNKRVERAEDDVRMGISNAAPSQTPHYRPSVSSNEEQPERPHDVDPNISLLVLNATGEVRYLGASSGSFLAKYIANVAQSSLSRNHRLCFSSEGRETPLVSNSNRDSVFIPTNWRTSETFPFLLRCYMRWVNSIYPLFSDDYITMLESFSSSSSLPEKNGDVAVIFYLVMSIGAIHSEQAHLLNDIQGDTGIPAYQDASSHGLSAETLYQNATTLLESQIKGLTPRINLVQILNLISIYASHRPSDNKQWHVGGIAMRLAIELGLHRHIDSWKFTADESELRRRVFWTTYAIEITLAFNLGRPASISFEDADVPFPKATEDMIMPVHHIRHRQIQEQMLFQVYRGRKDNAFPTTEARESVLSTLQKKLDRWHQDLHDLHSRSTSPYPVEYWDRLYYSTSAALCRPTPLLLQPGPHLYEQCFLFSGKVIDIYDKLIRQFRLPNSWMLLQGLTLSAVSMIVTARINVHALSRRVGIENLLDNLTTCVRKLYVVTAVMRERCPAFATNNLEDLIDKLSRDTVRHIISLTVNEGSTSTSLQNTPNHNAVLPATPSMPHLGPSGDEPSSPSVACVDHMQHDSNSLGSLMNAASGQQALHTSHPVIDPGLLGFDSDANWGLFDNLFETNELQAVLDLFSGEQNTHLFH</sequence>
<keyword evidence="2" id="KW-0479">Metal-binding</keyword>
<comment type="subcellular location">
    <subcellularLocation>
        <location evidence="1">Nucleus</location>
    </subcellularLocation>
</comment>
<keyword evidence="6" id="KW-0804">Transcription</keyword>
<dbReference type="Proteomes" id="UP000076632">
    <property type="component" value="Unassembled WGS sequence"/>
</dbReference>
<dbReference type="EMBL" id="KV407459">
    <property type="protein sequence ID" value="KZF21948.1"/>
    <property type="molecule type" value="Genomic_DNA"/>
</dbReference>
<evidence type="ECO:0000256" key="2">
    <source>
        <dbReference type="ARBA" id="ARBA00022723"/>
    </source>
</evidence>
<dbReference type="AlphaFoldDB" id="A0A165GAG4"/>
<dbReference type="SMART" id="SM00906">
    <property type="entry name" value="Fungal_trans"/>
    <property type="match status" value="1"/>
</dbReference>
<protein>
    <recommendedName>
        <fullName evidence="9">Zn(2)-C6 fungal-type domain-containing protein</fullName>
    </recommendedName>
</protein>